<dbReference type="OrthoDB" id="1750912at2759"/>
<feature type="region of interest" description="Disordered" evidence="1">
    <location>
        <begin position="508"/>
        <end position="528"/>
    </location>
</feature>
<dbReference type="GO" id="GO:0003824">
    <property type="term" value="F:catalytic activity"/>
    <property type="evidence" value="ECO:0007669"/>
    <property type="project" value="InterPro"/>
</dbReference>
<dbReference type="EMBL" id="JAAWWB010000008">
    <property type="protein sequence ID" value="KAG6778303.1"/>
    <property type="molecule type" value="Genomic_DNA"/>
</dbReference>
<name>A0A8X7ZW73_POPTO</name>
<dbReference type="PANTHER" id="PTHR33710:SF64">
    <property type="entry name" value="ENDONUCLEASE_EXONUCLEASE_PHOSPHATASE DOMAIN-CONTAINING PROTEIN"/>
    <property type="match status" value="1"/>
</dbReference>
<evidence type="ECO:0000256" key="1">
    <source>
        <dbReference type="SAM" id="MobiDB-lite"/>
    </source>
</evidence>
<evidence type="ECO:0000313" key="3">
    <source>
        <dbReference type="EMBL" id="KAG6778303.1"/>
    </source>
</evidence>
<accession>A0A8X7ZW73</accession>
<evidence type="ECO:0000259" key="2">
    <source>
        <dbReference type="Pfam" id="PF03372"/>
    </source>
</evidence>
<dbReference type="AlphaFoldDB" id="A0A8X7ZW73"/>
<dbReference type="PANTHER" id="PTHR33710">
    <property type="entry name" value="BNAC02G09200D PROTEIN"/>
    <property type="match status" value="1"/>
</dbReference>
<feature type="domain" description="Endonuclease/exonuclease/phosphatase" evidence="2">
    <location>
        <begin position="553"/>
        <end position="772"/>
    </location>
</feature>
<protein>
    <recommendedName>
        <fullName evidence="2">Endonuclease/exonuclease/phosphatase domain-containing protein</fullName>
    </recommendedName>
</protein>
<proteinExistence type="predicted"/>
<feature type="compositionally biased region" description="Polar residues" evidence="1">
    <location>
        <begin position="511"/>
        <end position="528"/>
    </location>
</feature>
<gene>
    <name evidence="3" type="ORF">POTOM_018161</name>
</gene>
<sequence>MSVNDLYDQTSSLWFDTYKLRVNPAKHSPSTPAMTPTKTLPKPALLYPPKLLFRDTRSFIEVLTSIKPPVVSDERRIINYDSTAEDKEWLSRSLVGTILPNANVATMKEMVLKSIENAVSFRFLGASQVIVTFYDQLAARKEQNNARSFLYSLLSNFRQWEARICAYDRFTWISIFGLPMEGWNRNCIDALLQSWGNIVGYDTSCVSQGSISGIRVLIRTSKLEPLQGQVLLNLDGIQVEVSLTEIKGTYIPSLTTVKHSMDVSHYTASRLSDDDEDDHDDAPMRAILSHRTTRQSAEFEFDHIAALGNNNLFDRALTEQVMPPIYLYLELTEPCKQAALAKESVYEVDSCLALVRYNYAKVDAADYRIVVGQPVVCLSEGKELDQVGGYTEPKKTGRKQRQKQHFIGPITTATSTDTGPSFTNFIQPIADPSELCILESKNKKSQKHRAKRIKRKTSSLSRRKSRKLAYHRQKQPETTIIEYSVSDNDIKNRNTIICCGKEQVGDDEASNSHYQSPATHGNQVADTSRSSPWEEANACWEKLSFSCMGSIVVWNVCGLGGRDKKRCVRNLGRKFSIDVLGILETKLENIHDNIISFIWGRHDRDWYAVPSLGLSEGILCIWNPVFFCVSKCSIAMNGRILHVEGTFTRYNLDCMVSFIYASIDGTLKKELWDYLITFKDSVSTPWCLTGDFNETLSPSDRKGGSKVSASMSRFKQCIDSCELLDLPLNGKRFTWSRGNATSRIDRIFISGDWLQLLPASTLFGLPRFSSDHRPLQLLLDYKNWGPKPFRFMNCWWLTSER</sequence>
<evidence type="ECO:0000313" key="4">
    <source>
        <dbReference type="Proteomes" id="UP000886885"/>
    </source>
</evidence>
<keyword evidence="4" id="KW-1185">Reference proteome</keyword>
<feature type="region of interest" description="Disordered" evidence="1">
    <location>
        <begin position="445"/>
        <end position="473"/>
    </location>
</feature>
<organism evidence="3 4">
    <name type="scientific">Populus tomentosa</name>
    <name type="common">Chinese white poplar</name>
    <dbReference type="NCBI Taxonomy" id="118781"/>
    <lineage>
        <taxon>Eukaryota</taxon>
        <taxon>Viridiplantae</taxon>
        <taxon>Streptophyta</taxon>
        <taxon>Embryophyta</taxon>
        <taxon>Tracheophyta</taxon>
        <taxon>Spermatophyta</taxon>
        <taxon>Magnoliopsida</taxon>
        <taxon>eudicotyledons</taxon>
        <taxon>Gunneridae</taxon>
        <taxon>Pentapetalae</taxon>
        <taxon>rosids</taxon>
        <taxon>fabids</taxon>
        <taxon>Malpighiales</taxon>
        <taxon>Salicaceae</taxon>
        <taxon>Saliceae</taxon>
        <taxon>Populus</taxon>
    </lineage>
</organism>
<dbReference type="Proteomes" id="UP000886885">
    <property type="component" value="Chromosome 4D"/>
</dbReference>
<dbReference type="InterPro" id="IPR005135">
    <property type="entry name" value="Endo/exonuclease/phosphatase"/>
</dbReference>
<reference evidence="3" key="1">
    <citation type="journal article" date="2020" name="bioRxiv">
        <title>Hybrid origin of Populus tomentosa Carr. identified through genome sequencing and phylogenomic analysis.</title>
        <authorList>
            <person name="An X."/>
            <person name="Gao K."/>
            <person name="Chen Z."/>
            <person name="Li J."/>
            <person name="Yang X."/>
            <person name="Yang X."/>
            <person name="Zhou J."/>
            <person name="Guo T."/>
            <person name="Zhao T."/>
            <person name="Huang S."/>
            <person name="Miao D."/>
            <person name="Khan W.U."/>
            <person name="Rao P."/>
            <person name="Ye M."/>
            <person name="Lei B."/>
            <person name="Liao W."/>
            <person name="Wang J."/>
            <person name="Ji L."/>
            <person name="Li Y."/>
            <person name="Guo B."/>
            <person name="Mustafa N.S."/>
            <person name="Li S."/>
            <person name="Yun Q."/>
            <person name="Keller S.R."/>
            <person name="Mao J."/>
            <person name="Zhang R."/>
            <person name="Strauss S.H."/>
        </authorList>
    </citation>
    <scope>NUCLEOTIDE SEQUENCE</scope>
    <source>
        <strain evidence="3">GM15</strain>
        <tissue evidence="3">Leaf</tissue>
    </source>
</reference>
<dbReference type="Pfam" id="PF03372">
    <property type="entry name" value="Exo_endo_phos"/>
    <property type="match status" value="1"/>
</dbReference>
<comment type="caution">
    <text evidence="3">The sequence shown here is derived from an EMBL/GenBank/DDBJ whole genome shotgun (WGS) entry which is preliminary data.</text>
</comment>